<dbReference type="RefSeq" id="WP_197685805.1">
    <property type="nucleotide sequence ID" value="NZ_LT671858.1"/>
</dbReference>
<dbReference type="EMBL" id="LT671858">
    <property type="protein sequence ID" value="SIM31139.1"/>
    <property type="molecule type" value="Genomic_DNA"/>
</dbReference>
<dbReference type="GeneID" id="41587400"/>
<keyword evidence="1" id="KW-0472">Membrane</keyword>
<dbReference type="AlphaFoldDB" id="A0A1N5S572"/>
<reference evidence="3 4" key="1">
    <citation type="submission" date="2016-04" db="EMBL/GenBank/DDBJ databases">
        <authorList>
            <person name="Evans L.H."/>
            <person name="Alamgir A."/>
            <person name="Owens N."/>
            <person name="Weber N.D."/>
            <person name="Virtaneva K."/>
            <person name="Barbian K."/>
            <person name="Babar A."/>
            <person name="Rosenke K."/>
        </authorList>
    </citation>
    <scope>NUCLEOTIDE SEQUENCE [LARGE SCALE GENOMIC DNA]</scope>
    <source>
        <strain evidence="4">S5(T) (JCM 30642 \VKM B-2941)</strain>
    </source>
</reference>
<feature type="transmembrane region" description="Helical" evidence="1">
    <location>
        <begin position="183"/>
        <end position="206"/>
    </location>
</feature>
<dbReference type="InterPro" id="IPR025509">
    <property type="entry name" value="DUF4396"/>
</dbReference>
<feature type="transmembrane region" description="Helical" evidence="1">
    <location>
        <begin position="152"/>
        <end position="171"/>
    </location>
</feature>
<evidence type="ECO:0000259" key="2">
    <source>
        <dbReference type="Pfam" id="PF14342"/>
    </source>
</evidence>
<sequence>MYTSILEGVMLLWFALTIPFLIFVILDIRSTPENPILKLGFVLVTAYAGVIGAFLYVVGCREPLPGLHERYVSARWRQVLGSTIHCVAGDGIGILVGAVIGSVIHFSPFVDVAIEYSMGFLFGWAIFQSLFMRDMAGGSYKRSLASTFIPELLSMNLLMTAMIPISTISLANIPGGHNPLGVVFWFIFSMALLGGLGMAYPMNWWLVSNHLKHGMMTVRPKTHDSESMINKHTDMHHMKEVYPSRGIISIMASISILALAAGIIIAWFFGGL</sequence>
<feature type="transmembrane region" description="Helical" evidence="1">
    <location>
        <begin position="12"/>
        <end position="30"/>
    </location>
</feature>
<feature type="transmembrane region" description="Helical" evidence="1">
    <location>
        <begin position="247"/>
        <end position="269"/>
    </location>
</feature>
<feature type="transmembrane region" description="Helical" evidence="1">
    <location>
        <begin position="79"/>
        <end position="106"/>
    </location>
</feature>
<name>A0A1N5S572_9ARCH</name>
<proteinExistence type="predicted"/>
<feature type="domain" description="DUF4396" evidence="2">
    <location>
        <begin position="75"/>
        <end position="212"/>
    </location>
</feature>
<evidence type="ECO:0000313" key="4">
    <source>
        <dbReference type="Proteomes" id="UP000195607"/>
    </source>
</evidence>
<protein>
    <submittedName>
        <fullName evidence="3">Multipass membrane protein</fullName>
    </submittedName>
</protein>
<keyword evidence="1" id="KW-1133">Transmembrane helix</keyword>
<feature type="transmembrane region" description="Helical" evidence="1">
    <location>
        <begin position="112"/>
        <end position="131"/>
    </location>
</feature>
<organism evidence="3 4">
    <name type="scientific">Cuniculiplasma divulgatum</name>
    <dbReference type="NCBI Taxonomy" id="1673428"/>
    <lineage>
        <taxon>Archaea</taxon>
        <taxon>Methanobacteriati</taxon>
        <taxon>Thermoplasmatota</taxon>
        <taxon>Thermoplasmata</taxon>
        <taxon>Thermoplasmatales</taxon>
        <taxon>Cuniculiplasmataceae</taxon>
        <taxon>Cuniculiplasma</taxon>
    </lineage>
</organism>
<feature type="transmembrane region" description="Helical" evidence="1">
    <location>
        <begin position="36"/>
        <end position="58"/>
    </location>
</feature>
<dbReference type="Pfam" id="PF14342">
    <property type="entry name" value="DUF4396"/>
    <property type="match status" value="1"/>
</dbReference>
<dbReference type="Proteomes" id="UP000195607">
    <property type="component" value="Chromosome I"/>
</dbReference>
<accession>A0A1N5S572</accession>
<gene>
    <name evidence="3" type="ORF">CSP5_0083</name>
</gene>
<evidence type="ECO:0000256" key="1">
    <source>
        <dbReference type="SAM" id="Phobius"/>
    </source>
</evidence>
<evidence type="ECO:0000313" key="3">
    <source>
        <dbReference type="EMBL" id="SIM31139.1"/>
    </source>
</evidence>
<keyword evidence="1" id="KW-0812">Transmembrane</keyword>